<comment type="caution">
    <text evidence="6">The sequence shown here is derived from an EMBL/GenBank/DDBJ whole genome shotgun (WGS) entry which is preliminary data.</text>
</comment>
<dbReference type="SUPFAM" id="SSF51316">
    <property type="entry name" value="Mss4-like"/>
    <property type="match status" value="2"/>
</dbReference>
<keyword evidence="3" id="KW-0862">Zinc</keyword>
<dbReference type="AlphaFoldDB" id="A0A9P4K4T7"/>
<feature type="domain" description="CENP-V/GFA" evidence="5">
    <location>
        <begin position="8"/>
        <end position="112"/>
    </location>
</feature>
<dbReference type="GO" id="GO:0046872">
    <property type="term" value="F:metal ion binding"/>
    <property type="evidence" value="ECO:0007669"/>
    <property type="project" value="UniProtKB-KW"/>
</dbReference>
<keyword evidence="2" id="KW-0479">Metal-binding</keyword>
<dbReference type="GO" id="GO:0016846">
    <property type="term" value="F:carbon-sulfur lyase activity"/>
    <property type="evidence" value="ECO:0007669"/>
    <property type="project" value="InterPro"/>
</dbReference>
<dbReference type="PANTHER" id="PTHR33337:SF31">
    <property type="entry name" value="DUF636 DOMAIN PROTEIN (AFU_ORTHOLOGUE AFUA_2G12650)"/>
    <property type="match status" value="1"/>
</dbReference>
<evidence type="ECO:0000256" key="3">
    <source>
        <dbReference type="ARBA" id="ARBA00022833"/>
    </source>
</evidence>
<dbReference type="InterPro" id="IPR011057">
    <property type="entry name" value="Mss4-like_sf"/>
</dbReference>
<dbReference type="OrthoDB" id="5422068at2759"/>
<dbReference type="Pfam" id="PF04828">
    <property type="entry name" value="GFA"/>
    <property type="match status" value="1"/>
</dbReference>
<evidence type="ECO:0000256" key="4">
    <source>
        <dbReference type="ARBA" id="ARBA00023239"/>
    </source>
</evidence>
<evidence type="ECO:0000259" key="5">
    <source>
        <dbReference type="PROSITE" id="PS51891"/>
    </source>
</evidence>
<protein>
    <recommendedName>
        <fullName evidence="5">CENP-V/GFA domain-containing protein</fullName>
    </recommendedName>
</protein>
<dbReference type="PROSITE" id="PS51891">
    <property type="entry name" value="CENP_V_GFA"/>
    <property type="match status" value="1"/>
</dbReference>
<reference evidence="7" key="1">
    <citation type="journal article" date="2020" name="Stud. Mycol.">
        <title>101 Dothideomycetes genomes: A test case for predicting lifestyles and emergence of pathogens.</title>
        <authorList>
            <person name="Haridas S."/>
            <person name="Albert R."/>
            <person name="Binder M."/>
            <person name="Bloem J."/>
            <person name="LaButti K."/>
            <person name="Salamov A."/>
            <person name="Andreopoulos B."/>
            <person name="Baker S."/>
            <person name="Barry K."/>
            <person name="Bills G."/>
            <person name="Bluhm B."/>
            <person name="Cannon C."/>
            <person name="Castanera R."/>
            <person name="Culley D."/>
            <person name="Daum C."/>
            <person name="Ezra D."/>
            <person name="Gonzalez J."/>
            <person name="Henrissat B."/>
            <person name="Kuo A."/>
            <person name="Liang C."/>
            <person name="Lipzen A."/>
            <person name="Lutzoni F."/>
            <person name="Magnuson J."/>
            <person name="Mondo S."/>
            <person name="Nolan M."/>
            <person name="Ohm R."/>
            <person name="Pangilinan J."/>
            <person name="Park H.-J."/>
            <person name="Ramirez L."/>
            <person name="Alfaro M."/>
            <person name="Sun H."/>
            <person name="Tritt A."/>
            <person name="Yoshinaga Y."/>
            <person name="Zwiers L.-H."/>
            <person name="Turgeon B."/>
            <person name="Goodwin S."/>
            <person name="Spatafora J."/>
            <person name="Crous P."/>
            <person name="Grigoriev I."/>
        </authorList>
    </citation>
    <scope>NUCLEOTIDE SEQUENCE [LARGE SCALE GENOMIC DNA]</scope>
    <source>
        <strain evidence="7">CBS 304.66</strain>
    </source>
</reference>
<dbReference type="PANTHER" id="PTHR33337">
    <property type="entry name" value="GFA DOMAIN-CONTAINING PROTEIN"/>
    <property type="match status" value="1"/>
</dbReference>
<keyword evidence="7" id="KW-1185">Reference proteome</keyword>
<proteinExistence type="inferred from homology"/>
<accession>A0A9P4K4T7</accession>
<dbReference type="InterPro" id="IPR006913">
    <property type="entry name" value="CENP-V/GFA"/>
</dbReference>
<dbReference type="EMBL" id="ML986707">
    <property type="protein sequence ID" value="KAF2259489.1"/>
    <property type="molecule type" value="Genomic_DNA"/>
</dbReference>
<dbReference type="Proteomes" id="UP000800093">
    <property type="component" value="Unassembled WGS sequence"/>
</dbReference>
<gene>
    <name evidence="6" type="ORF">CC78DRAFT_524689</name>
</gene>
<evidence type="ECO:0000313" key="6">
    <source>
        <dbReference type="EMBL" id="KAF2259489.1"/>
    </source>
</evidence>
<sequence>MVDEMNTFHATCLCKSSTLSFIVPAFSLPLPTHFCHCSICRRTHGTIAVVHTPIPDPVVDLSTFTAYRSSGKVERYFCSTCGAHMLDKADEGYGVQWNVATSLVDAGEENWDFHAHLCLGGTGDGGSANWMAEVGGRRLKMWGEKPVDDGKGREDRLQVKCHCGGIEFYISRPIEDNWKDLPPSLTPRDKTKWYASSDFCNSCRLCSSLFFTSWAFPATSAITLSDGSPYRPVFGTAKAYESSKGVLRTFCGTCGALVSYSCDDRSGMVDIGVGLLRGNGVLCEEWLEWRTSKIAYAKDVIWKEISTDLQNGLRKWGEAKHQVC</sequence>
<evidence type="ECO:0000313" key="7">
    <source>
        <dbReference type="Proteomes" id="UP000800093"/>
    </source>
</evidence>
<evidence type="ECO:0000256" key="2">
    <source>
        <dbReference type="ARBA" id="ARBA00022723"/>
    </source>
</evidence>
<name>A0A9P4K4T7_9PLEO</name>
<dbReference type="Gene3D" id="3.90.1590.10">
    <property type="entry name" value="glutathione-dependent formaldehyde- activating enzyme (gfa)"/>
    <property type="match status" value="2"/>
</dbReference>
<keyword evidence="4" id="KW-0456">Lyase</keyword>
<evidence type="ECO:0000256" key="1">
    <source>
        <dbReference type="ARBA" id="ARBA00005495"/>
    </source>
</evidence>
<comment type="similarity">
    <text evidence="1">Belongs to the Gfa family.</text>
</comment>
<organism evidence="6 7">
    <name type="scientific">Lojkania enalia</name>
    <dbReference type="NCBI Taxonomy" id="147567"/>
    <lineage>
        <taxon>Eukaryota</taxon>
        <taxon>Fungi</taxon>
        <taxon>Dikarya</taxon>
        <taxon>Ascomycota</taxon>
        <taxon>Pezizomycotina</taxon>
        <taxon>Dothideomycetes</taxon>
        <taxon>Pleosporomycetidae</taxon>
        <taxon>Pleosporales</taxon>
        <taxon>Pleosporales incertae sedis</taxon>
        <taxon>Lojkania</taxon>
    </lineage>
</organism>